<keyword evidence="3" id="KW-1185">Reference proteome</keyword>
<feature type="compositionally biased region" description="Basic and acidic residues" evidence="1">
    <location>
        <begin position="111"/>
        <end position="123"/>
    </location>
</feature>
<gene>
    <name evidence="2" type="ORF">NFC73_08150</name>
</gene>
<organism evidence="2 3">
    <name type="scientific">Pseudarthrobacter humi</name>
    <dbReference type="NCBI Taxonomy" id="2952523"/>
    <lineage>
        <taxon>Bacteria</taxon>
        <taxon>Bacillati</taxon>
        <taxon>Actinomycetota</taxon>
        <taxon>Actinomycetes</taxon>
        <taxon>Micrococcales</taxon>
        <taxon>Micrococcaceae</taxon>
        <taxon>Pseudarthrobacter</taxon>
    </lineage>
</organism>
<comment type="caution">
    <text evidence="2">The sequence shown here is derived from an EMBL/GenBank/DDBJ whole genome shotgun (WGS) entry which is preliminary data.</text>
</comment>
<evidence type="ECO:0008006" key="4">
    <source>
        <dbReference type="Google" id="ProtNLM"/>
    </source>
</evidence>
<dbReference type="EMBL" id="JANCLV010000004">
    <property type="protein sequence ID" value="MCP8999703.1"/>
    <property type="molecule type" value="Genomic_DNA"/>
</dbReference>
<proteinExistence type="predicted"/>
<reference evidence="2 3" key="1">
    <citation type="submission" date="2022-06" db="EMBL/GenBank/DDBJ databases">
        <title>Pseudarthrobacter sp. strain RMG13 Genome sequencing and assembly.</title>
        <authorList>
            <person name="Kim I."/>
        </authorList>
    </citation>
    <scope>NUCLEOTIDE SEQUENCE [LARGE SCALE GENOMIC DNA]</scope>
    <source>
        <strain evidence="2 3">RMG13</strain>
    </source>
</reference>
<evidence type="ECO:0000313" key="3">
    <source>
        <dbReference type="Proteomes" id="UP001524318"/>
    </source>
</evidence>
<evidence type="ECO:0000313" key="2">
    <source>
        <dbReference type="EMBL" id="MCP8999703.1"/>
    </source>
</evidence>
<evidence type="ECO:0000256" key="1">
    <source>
        <dbReference type="SAM" id="MobiDB-lite"/>
    </source>
</evidence>
<feature type="region of interest" description="Disordered" evidence="1">
    <location>
        <begin position="102"/>
        <end position="123"/>
    </location>
</feature>
<accession>A0ABT1LMM3</accession>
<dbReference type="Proteomes" id="UP001524318">
    <property type="component" value="Unassembled WGS sequence"/>
</dbReference>
<name>A0ABT1LMM3_9MICC</name>
<protein>
    <recommendedName>
        <fullName evidence="4">Transcriptional regulator, AbiEi antitoxin, Type IV TA system</fullName>
    </recommendedName>
</protein>
<sequence>MESAPPALILASRRRALTGSSRGLSRAYGRGELVRVRKGIYYSKPAWLALKAWERYAATVAAVAASDPAVGFCYLTALRVWRLPSPRVPDYIHILTPSPHKAGKLPSTTRAARDPKTGRTGLEDVRGYGISRHHWQSDVVGTRGFGVTPLVQTVTDCVGRLELPESVAIMDAALGNRRKEGEGLTRVDVQHAAAGLASAAKRRRILEVLELADAASESAGESRSRALIHVLGLPAPVLQRSFHDHEGFIARTDFFWPDYGVIGEFDGDAKYLDDDLLDGRSTRETVLAEKKREDRLRALGYKVVRWDWKAVTDPELLRRKLERAGITTQESPPHGLIPVVLPGEWTT</sequence>
<dbReference type="RefSeq" id="WP_254749165.1">
    <property type="nucleotide sequence ID" value="NZ_JANCLV010000004.1"/>
</dbReference>